<comment type="similarity">
    <text evidence="1">Belongs to the DinB family.</text>
</comment>
<evidence type="ECO:0000313" key="4">
    <source>
        <dbReference type="Proteomes" id="UP001501319"/>
    </source>
</evidence>
<proteinExistence type="inferred from homology"/>
<comment type="caution">
    <text evidence="3">The sequence shown here is derived from an EMBL/GenBank/DDBJ whole genome shotgun (WGS) entry which is preliminary data.</text>
</comment>
<dbReference type="Gene3D" id="1.20.120.450">
    <property type="entry name" value="dinb family like domain"/>
    <property type="match status" value="1"/>
</dbReference>
<protein>
    <recommendedName>
        <fullName evidence="5">Damage-inducible protein DinB</fullName>
    </recommendedName>
</protein>
<evidence type="ECO:0008006" key="5">
    <source>
        <dbReference type="Google" id="ProtNLM"/>
    </source>
</evidence>
<evidence type="ECO:0000256" key="2">
    <source>
        <dbReference type="ARBA" id="ARBA00022723"/>
    </source>
</evidence>
<reference evidence="3 4" key="1">
    <citation type="journal article" date="2019" name="Int. J. Syst. Evol. Microbiol.">
        <title>The Global Catalogue of Microorganisms (GCM) 10K type strain sequencing project: providing services to taxonomists for standard genome sequencing and annotation.</title>
        <authorList>
            <consortium name="The Broad Institute Genomics Platform"/>
            <consortium name="The Broad Institute Genome Sequencing Center for Infectious Disease"/>
            <person name="Wu L."/>
            <person name="Ma J."/>
        </authorList>
    </citation>
    <scope>NUCLEOTIDE SEQUENCE [LARGE SCALE GENOMIC DNA]</scope>
    <source>
        <strain evidence="3 4">JCM 14306</strain>
    </source>
</reference>
<gene>
    <name evidence="3" type="ORF">GCM10009744_26140</name>
</gene>
<evidence type="ECO:0000256" key="1">
    <source>
        <dbReference type="ARBA" id="ARBA00008635"/>
    </source>
</evidence>
<accession>A0ABN2F9P0</accession>
<keyword evidence="4" id="KW-1185">Reference proteome</keyword>
<dbReference type="Pfam" id="PF05163">
    <property type="entry name" value="DinB"/>
    <property type="match status" value="1"/>
</dbReference>
<dbReference type="Proteomes" id="UP001501319">
    <property type="component" value="Unassembled WGS sequence"/>
</dbReference>
<organism evidence="3 4">
    <name type="scientific">Kribbella alba</name>
    <dbReference type="NCBI Taxonomy" id="190197"/>
    <lineage>
        <taxon>Bacteria</taxon>
        <taxon>Bacillati</taxon>
        <taxon>Actinomycetota</taxon>
        <taxon>Actinomycetes</taxon>
        <taxon>Propionibacteriales</taxon>
        <taxon>Kribbellaceae</taxon>
        <taxon>Kribbella</taxon>
    </lineage>
</organism>
<dbReference type="InterPro" id="IPR034660">
    <property type="entry name" value="DinB/YfiT-like"/>
</dbReference>
<sequence>MCSVTLYRLELEALYRDGVIVNEVLLDAIRHNSWASGQLVRFCRDQNFTAEQLKVTGVGTFGGILETLHHIITCDGSYLRRLADSTLLPWADGSKPEADFDKLERSNEEARLLWEDVLSQPIDTERIIVVDDGTRACRAGIFIAQALNHANHHREQVCAILTGFGIEPPDIQAWEYAWHTARIWDLPPAETTSPATVASE</sequence>
<dbReference type="InterPro" id="IPR007837">
    <property type="entry name" value="DinB"/>
</dbReference>
<keyword evidence="2" id="KW-0479">Metal-binding</keyword>
<dbReference type="SUPFAM" id="SSF109854">
    <property type="entry name" value="DinB/YfiT-like putative metalloenzymes"/>
    <property type="match status" value="1"/>
</dbReference>
<evidence type="ECO:0000313" key="3">
    <source>
        <dbReference type="EMBL" id="GAA1635933.1"/>
    </source>
</evidence>
<name>A0ABN2F9P0_9ACTN</name>
<dbReference type="EMBL" id="BAAANE010000004">
    <property type="protein sequence ID" value="GAA1635933.1"/>
    <property type="molecule type" value="Genomic_DNA"/>
</dbReference>